<sequence>MLPIEELSNPRDDYISWYRDITRVYIGNPANHDTCTVGYYPARVYRRMMEVDDMASGVIQGPTSSLSQIASFAKKVQTIIRRCIVYISGTLGCTPSQHDILQTFPVQPSCRRPREPVPDCGAGEVKRINFLVAGGRHADSGCGRERGERSRGRGRGDLGSSDHGNPFDNANHGQPSFSLGLTPPTQSHPSTLYAPPPPGLGFSSFQSPHPSSLGFSSFQAPPPPCSGSSSFQVPPPQGTVGSSTLHMPISTASSSDTDEHDCERTDVVTPTQQLGFSHRVGKKTSRFTPSDWP</sequence>
<comment type="caution">
    <text evidence="1">The sequence shown here is derived from an EMBL/GenBank/DDBJ whole genome shotgun (WGS) entry which is preliminary data.</text>
</comment>
<proteinExistence type="predicted"/>
<dbReference type="Proteomes" id="UP001060085">
    <property type="component" value="Linkage Group LG05"/>
</dbReference>
<keyword evidence="2" id="KW-1185">Reference proteome</keyword>
<protein>
    <submittedName>
        <fullName evidence="1">Uncharacterized protein</fullName>
    </submittedName>
</protein>
<name>A0ACC0AU92_CATRO</name>
<evidence type="ECO:0000313" key="2">
    <source>
        <dbReference type="Proteomes" id="UP001060085"/>
    </source>
</evidence>
<gene>
    <name evidence="1" type="ORF">M9H77_22354</name>
</gene>
<dbReference type="EMBL" id="CM044705">
    <property type="protein sequence ID" value="KAI5663031.1"/>
    <property type="molecule type" value="Genomic_DNA"/>
</dbReference>
<organism evidence="1 2">
    <name type="scientific">Catharanthus roseus</name>
    <name type="common">Madagascar periwinkle</name>
    <name type="synonym">Vinca rosea</name>
    <dbReference type="NCBI Taxonomy" id="4058"/>
    <lineage>
        <taxon>Eukaryota</taxon>
        <taxon>Viridiplantae</taxon>
        <taxon>Streptophyta</taxon>
        <taxon>Embryophyta</taxon>
        <taxon>Tracheophyta</taxon>
        <taxon>Spermatophyta</taxon>
        <taxon>Magnoliopsida</taxon>
        <taxon>eudicotyledons</taxon>
        <taxon>Gunneridae</taxon>
        <taxon>Pentapetalae</taxon>
        <taxon>asterids</taxon>
        <taxon>lamiids</taxon>
        <taxon>Gentianales</taxon>
        <taxon>Apocynaceae</taxon>
        <taxon>Rauvolfioideae</taxon>
        <taxon>Vinceae</taxon>
        <taxon>Catharanthinae</taxon>
        <taxon>Catharanthus</taxon>
    </lineage>
</organism>
<evidence type="ECO:0000313" key="1">
    <source>
        <dbReference type="EMBL" id="KAI5663031.1"/>
    </source>
</evidence>
<reference evidence="2" key="1">
    <citation type="journal article" date="2023" name="Nat. Plants">
        <title>Single-cell RNA sequencing provides a high-resolution roadmap for understanding the multicellular compartmentation of specialized metabolism.</title>
        <authorList>
            <person name="Sun S."/>
            <person name="Shen X."/>
            <person name="Li Y."/>
            <person name="Li Y."/>
            <person name="Wang S."/>
            <person name="Li R."/>
            <person name="Zhang H."/>
            <person name="Shen G."/>
            <person name="Guo B."/>
            <person name="Wei J."/>
            <person name="Xu J."/>
            <person name="St-Pierre B."/>
            <person name="Chen S."/>
            <person name="Sun C."/>
        </authorList>
    </citation>
    <scope>NUCLEOTIDE SEQUENCE [LARGE SCALE GENOMIC DNA]</scope>
</reference>
<accession>A0ACC0AU92</accession>